<gene>
    <name evidence="2" type="ORF">HMPREF0658_0469</name>
</gene>
<dbReference type="EMBL" id="AEEI01000020">
    <property type="protein sequence ID" value="EFM02592.1"/>
    <property type="molecule type" value="Genomic_DNA"/>
</dbReference>
<organism evidence="2 3">
    <name type="scientific">Hoylesella marshii DSM 16973 = JCM 13450</name>
    <dbReference type="NCBI Taxonomy" id="862515"/>
    <lineage>
        <taxon>Bacteria</taxon>
        <taxon>Pseudomonadati</taxon>
        <taxon>Bacteroidota</taxon>
        <taxon>Bacteroidia</taxon>
        <taxon>Bacteroidales</taxon>
        <taxon>Prevotellaceae</taxon>
        <taxon>Hoylesella</taxon>
    </lineage>
</organism>
<evidence type="ECO:0000313" key="3">
    <source>
        <dbReference type="Proteomes" id="UP000004394"/>
    </source>
</evidence>
<evidence type="ECO:0000313" key="2">
    <source>
        <dbReference type="EMBL" id="EFM02592.1"/>
    </source>
</evidence>
<proteinExistence type="predicted"/>
<keyword evidence="1" id="KW-1133">Transmembrane helix</keyword>
<keyword evidence="3" id="KW-1185">Reference proteome</keyword>
<evidence type="ECO:0008006" key="4">
    <source>
        <dbReference type="Google" id="ProtNLM"/>
    </source>
</evidence>
<comment type="caution">
    <text evidence="2">The sequence shown here is derived from an EMBL/GenBank/DDBJ whole genome shotgun (WGS) entry which is preliminary data.</text>
</comment>
<dbReference type="AlphaFoldDB" id="E0NQL8"/>
<dbReference type="eggNOG" id="ENOG5032YBB">
    <property type="taxonomic scope" value="Bacteria"/>
</dbReference>
<dbReference type="STRING" id="862515.HMPREF0658_0469"/>
<dbReference type="BioCyc" id="PMAR862515-HMP:GMOO-481-MONOMER"/>
<protein>
    <recommendedName>
        <fullName evidence="4">DUF4492 domain-containing protein</fullName>
    </recommendedName>
</protein>
<sequence length="81" mass="9661">MFKSMQTTKRSGFFYRVFDLYYDGFTHMTLGKTLWTIIIIKLLVMFLVLKLFFFPNFLKEHAQEGEEAKFVGSELIHRSVK</sequence>
<evidence type="ECO:0000256" key="1">
    <source>
        <dbReference type="SAM" id="Phobius"/>
    </source>
</evidence>
<dbReference type="Proteomes" id="UP000004394">
    <property type="component" value="Unassembled WGS sequence"/>
</dbReference>
<name>E0NQL8_9BACT</name>
<dbReference type="HOGENOM" id="CLU_189853_0_0_10"/>
<reference evidence="2" key="1">
    <citation type="submission" date="2010-07" db="EMBL/GenBank/DDBJ databases">
        <authorList>
            <person name="Muzny D."/>
            <person name="Qin X."/>
            <person name="Deng J."/>
            <person name="Jiang H."/>
            <person name="Liu Y."/>
            <person name="Qu J."/>
            <person name="Song X.-Z."/>
            <person name="Zhang L."/>
            <person name="Thornton R."/>
            <person name="Coyle M."/>
            <person name="Francisco L."/>
            <person name="Jackson L."/>
            <person name="Javaid M."/>
            <person name="Korchina V."/>
            <person name="Kovar C."/>
            <person name="Mata R."/>
            <person name="Mathew T."/>
            <person name="Ngo R."/>
            <person name="Nguyen L."/>
            <person name="Nguyen N."/>
            <person name="Okwuonu G."/>
            <person name="Ongeri F."/>
            <person name="Pham C."/>
            <person name="Simmons D."/>
            <person name="Wilczek-Boney K."/>
            <person name="Hale W."/>
            <person name="Jakkamsetti A."/>
            <person name="Pham P."/>
            <person name="Ruth R."/>
            <person name="San Lucas F."/>
            <person name="Warren J."/>
            <person name="Zhang J."/>
            <person name="Zhao Z."/>
            <person name="Zhou C."/>
            <person name="Zhu D."/>
            <person name="Lee S."/>
            <person name="Bess C."/>
            <person name="Blankenburg K."/>
            <person name="Forbes L."/>
            <person name="Fu Q."/>
            <person name="Gubbala S."/>
            <person name="Hirani K."/>
            <person name="Jayaseelan J.C."/>
            <person name="Lara F."/>
            <person name="Munidasa M."/>
            <person name="Palculict T."/>
            <person name="Patil S."/>
            <person name="Pu L.-L."/>
            <person name="Saada N."/>
            <person name="Tang L."/>
            <person name="Weissenberger G."/>
            <person name="Zhu Y."/>
            <person name="Hemphill L."/>
            <person name="Shang Y."/>
            <person name="Youmans B."/>
            <person name="Ayvaz T."/>
            <person name="Ross M."/>
            <person name="Santibanez J."/>
            <person name="Aqrawi P."/>
            <person name="Gross S."/>
            <person name="Joshi V."/>
            <person name="Fowler G."/>
            <person name="Nazareth L."/>
            <person name="Reid J."/>
            <person name="Worley K."/>
            <person name="Petrosino J."/>
            <person name="Highlander S."/>
            <person name="Gibbs R."/>
        </authorList>
    </citation>
    <scope>NUCLEOTIDE SEQUENCE [LARGE SCALE GENOMIC DNA]</scope>
    <source>
        <strain evidence="2">DSM 16973</strain>
    </source>
</reference>
<dbReference type="InterPro" id="IPR027853">
    <property type="entry name" value="DUF4492"/>
</dbReference>
<feature type="transmembrane region" description="Helical" evidence="1">
    <location>
        <begin position="34"/>
        <end position="53"/>
    </location>
</feature>
<keyword evidence="1" id="KW-0472">Membrane</keyword>
<dbReference type="RefSeq" id="WP_006948231.1">
    <property type="nucleotide sequence ID" value="NZ_BAJI01000001.1"/>
</dbReference>
<dbReference type="Pfam" id="PF14899">
    <property type="entry name" value="DUF4492"/>
    <property type="match status" value="1"/>
</dbReference>
<accession>E0NQL8</accession>
<keyword evidence="1" id="KW-0812">Transmembrane</keyword>